<sequence length="65" mass="7803">MTYTASIDISDFIPMVNPNREPRRYSVSREEIYNNYDGMRTCSDIIDMIEKMYAWELKTFIPIKE</sequence>
<keyword evidence="2" id="KW-1185">Reference proteome</keyword>
<accession>A0A2L0V017</accession>
<protein>
    <submittedName>
        <fullName evidence="1">Uncharacterized protein</fullName>
    </submittedName>
</protein>
<dbReference type="RefSeq" id="YP_009612016.1">
    <property type="nucleotide sequence ID" value="NC_042013.1"/>
</dbReference>
<proteinExistence type="predicted"/>
<dbReference type="KEGG" id="vg:40088354"/>
<dbReference type="GeneID" id="40088354"/>
<dbReference type="Proteomes" id="UP000223025">
    <property type="component" value="Segment"/>
</dbReference>
<name>A0A2L0V017_9CAUD</name>
<reference evidence="1 2" key="1">
    <citation type="submission" date="2017-06" db="EMBL/GenBank/DDBJ databases">
        <authorList>
            <person name="Kim H.J."/>
            <person name="Triplett B.A."/>
        </authorList>
    </citation>
    <scope>NUCLEOTIDE SEQUENCE [LARGE SCALE GENOMIC DNA]</scope>
</reference>
<evidence type="ECO:0000313" key="1">
    <source>
        <dbReference type="EMBL" id="AUZ95110.1"/>
    </source>
</evidence>
<dbReference type="EMBL" id="MF403008">
    <property type="protein sequence ID" value="AUZ95110.1"/>
    <property type="molecule type" value="Genomic_DNA"/>
</dbReference>
<evidence type="ECO:0000313" key="2">
    <source>
        <dbReference type="Proteomes" id="UP000223025"/>
    </source>
</evidence>
<organism evidence="1 2">
    <name type="scientific">Agrobacterium phage Atu_ph07</name>
    <dbReference type="NCBI Taxonomy" id="2024264"/>
    <lineage>
        <taxon>Viruses</taxon>
        <taxon>Duplodnaviria</taxon>
        <taxon>Heunggongvirae</taxon>
        <taxon>Uroviricota</taxon>
        <taxon>Caudoviricetes</taxon>
        <taxon>Polybotosvirus</taxon>
        <taxon>Polybotosvirus Atuph07</taxon>
    </lineage>
</organism>